<reference evidence="4" key="1">
    <citation type="submission" date="2024-02" db="UniProtKB">
        <authorList>
            <consortium name="WormBaseParasite"/>
        </authorList>
    </citation>
    <scope>IDENTIFICATION</scope>
</reference>
<evidence type="ECO:0000313" key="3">
    <source>
        <dbReference type="Proteomes" id="UP000887575"/>
    </source>
</evidence>
<organism evidence="3 4">
    <name type="scientific">Mesorhabditis belari</name>
    <dbReference type="NCBI Taxonomy" id="2138241"/>
    <lineage>
        <taxon>Eukaryota</taxon>
        <taxon>Metazoa</taxon>
        <taxon>Ecdysozoa</taxon>
        <taxon>Nematoda</taxon>
        <taxon>Chromadorea</taxon>
        <taxon>Rhabditida</taxon>
        <taxon>Rhabditina</taxon>
        <taxon>Rhabditomorpha</taxon>
        <taxon>Rhabditoidea</taxon>
        <taxon>Rhabditidae</taxon>
        <taxon>Mesorhabditinae</taxon>
        <taxon>Mesorhabditis</taxon>
    </lineage>
</organism>
<feature type="compositionally biased region" description="Low complexity" evidence="1">
    <location>
        <begin position="43"/>
        <end position="66"/>
    </location>
</feature>
<feature type="signal peptide" evidence="2">
    <location>
        <begin position="1"/>
        <end position="18"/>
    </location>
</feature>
<evidence type="ECO:0000256" key="1">
    <source>
        <dbReference type="SAM" id="MobiDB-lite"/>
    </source>
</evidence>
<dbReference type="SUPFAM" id="SSF141739">
    <property type="entry name" value="MFPT repeat-like"/>
    <property type="match status" value="1"/>
</dbReference>
<proteinExistence type="predicted"/>
<keyword evidence="3" id="KW-1185">Reference proteome</keyword>
<dbReference type="WBParaSite" id="MBELARI_LOCUS13068">
    <property type="protein sequence ID" value="MBELARI_LOCUS13068"/>
    <property type="gene ID" value="MBELARI_LOCUS13068"/>
</dbReference>
<protein>
    <submittedName>
        <fullName evidence="4">Uncharacterized protein</fullName>
    </submittedName>
</protein>
<dbReference type="AlphaFoldDB" id="A0AAF3EGE5"/>
<evidence type="ECO:0000256" key="2">
    <source>
        <dbReference type="SAM" id="SignalP"/>
    </source>
</evidence>
<feature type="region of interest" description="Disordered" evidence="1">
    <location>
        <begin position="25"/>
        <end position="66"/>
    </location>
</feature>
<sequence>MRLSISLFLLLRSVEVLAENPTKTNEIPPLQPNFENIETNALPPKSSRFSRSPSDQTTTTPIPRTPIYIPDVRPEFQDHTNVEEGSGMNPSTSTRALSPLISMQFPEVTPTPSFDTYINGYLSNRQYRSLTPTLMGDELMAVNRPGGPNEFVAFWIPQNGRPVWGKVFVDSTGKTAGSFILNGRVYNTSDPSIFSQTRVLTYAPDYEEKFNFRYSWVPMGRLDPNLAVTVINDARQCKQTVPALLVDRIHKNFQYLGEVDLITRQFNYVYGGIPHTIADSSQFMTDVRVIVKLRCQCSCGI</sequence>
<name>A0AAF3EGE5_9BILA</name>
<dbReference type="Proteomes" id="UP000887575">
    <property type="component" value="Unassembled WGS sequence"/>
</dbReference>
<evidence type="ECO:0000313" key="4">
    <source>
        <dbReference type="WBParaSite" id="MBELARI_LOCUS13068"/>
    </source>
</evidence>
<keyword evidence="2" id="KW-0732">Signal</keyword>
<feature type="chain" id="PRO_5041967483" evidence="2">
    <location>
        <begin position="19"/>
        <end position="301"/>
    </location>
</feature>
<accession>A0AAF3EGE5</accession>